<dbReference type="EMBL" id="CP130946">
    <property type="protein sequence ID" value="XRP72362.1"/>
    <property type="molecule type" value="Genomic_DNA"/>
</dbReference>
<proteinExistence type="predicted"/>
<accession>A0ACD5IFA0</accession>
<sequence length="104" mass="11835">MDPAMQRVCIQRARTVRFAARGYGCFTSASLQVMEDQFDLPAVACTGPGSGKTKTLVLKLARNIHMRRHRHDQAIFQTPLRYHDRLHSQVENLPQGHPRCCYIG</sequence>
<gene>
    <name evidence="1" type="ORF">HF292_011200</name>
</gene>
<evidence type="ECO:0000313" key="2">
    <source>
        <dbReference type="Proteomes" id="UP001196097"/>
    </source>
</evidence>
<organism evidence="1 2">
    <name type="scientific">Acidithiobacillus ferruginosus</name>
    <dbReference type="NCBI Taxonomy" id="3063951"/>
    <lineage>
        <taxon>Bacteria</taxon>
        <taxon>Pseudomonadati</taxon>
        <taxon>Pseudomonadota</taxon>
        <taxon>Acidithiobacillia</taxon>
        <taxon>Acidithiobacillales</taxon>
        <taxon>Acidithiobacillaceae</taxon>
        <taxon>Acidithiobacillus</taxon>
    </lineage>
</organism>
<reference evidence="1 2" key="1">
    <citation type="journal article" date="2021" name="ISME J.">
        <title>Genomic evolution of the class Acidithiobacillia: deep-branching Proteobacteria living in extreme acidic conditions.</title>
        <authorList>
            <person name="Moya-Beltran A."/>
            <person name="Beard S."/>
            <person name="Rojas-Villalobos C."/>
            <person name="Issotta F."/>
            <person name="Gallardo Y."/>
            <person name="Ulloa R."/>
            <person name="Giaveno A."/>
            <person name="Degli Esposti M."/>
            <person name="Johnson D.B."/>
            <person name="Quatrini R."/>
        </authorList>
    </citation>
    <scope>NUCLEOTIDE SEQUENCE [LARGE SCALE GENOMIC DNA]</scope>
    <source>
        <strain evidence="1 2">CF3</strain>
    </source>
</reference>
<evidence type="ECO:0000313" key="1">
    <source>
        <dbReference type="EMBL" id="XRP72362.1"/>
    </source>
</evidence>
<keyword evidence="2" id="KW-1185">Reference proteome</keyword>
<dbReference type="Proteomes" id="UP001196097">
    <property type="component" value="Chromosome"/>
</dbReference>
<protein>
    <submittedName>
        <fullName evidence="1">Uncharacterized protein</fullName>
    </submittedName>
</protein>
<name>A0ACD5IFA0_9PROT</name>